<dbReference type="SUPFAM" id="SSF48150">
    <property type="entry name" value="DNA-glycosylase"/>
    <property type="match status" value="1"/>
</dbReference>
<dbReference type="GO" id="GO:0046872">
    <property type="term" value="F:metal ion binding"/>
    <property type="evidence" value="ECO:0007669"/>
    <property type="project" value="UniProtKB-UniRule"/>
</dbReference>
<keyword evidence="10 14" id="KW-0408">Iron</keyword>
<reference evidence="16 17" key="1">
    <citation type="submission" date="2017-05" db="EMBL/GenBank/DDBJ databases">
        <title>Butyricicoccus porcorum sp. nov. a butyrate-producing bacterium from the swine intestinal tract.</title>
        <authorList>
            <person name="Trachsel J."/>
            <person name="Humphrey S."/>
            <person name="Allen H.K."/>
        </authorList>
    </citation>
    <scope>NUCLEOTIDE SEQUENCE [LARGE SCALE GENOMIC DNA]</scope>
    <source>
        <strain evidence="16">BB10</strain>
    </source>
</reference>
<dbReference type="Pfam" id="PF00730">
    <property type="entry name" value="HhH-GPD"/>
    <property type="match status" value="1"/>
</dbReference>
<keyword evidence="6" id="KW-0004">4Fe-4S</keyword>
<dbReference type="PROSITE" id="PS01155">
    <property type="entry name" value="ENDONUCLEASE_III_2"/>
    <property type="match status" value="1"/>
</dbReference>
<keyword evidence="11" id="KW-0411">Iron-sulfur</keyword>
<dbReference type="AlphaFoldDB" id="A0A252F2V6"/>
<dbReference type="FunFam" id="1.10.340.30:FF:000002">
    <property type="entry name" value="Adenine DNA glycosylase"/>
    <property type="match status" value="1"/>
</dbReference>
<evidence type="ECO:0000256" key="14">
    <source>
        <dbReference type="RuleBase" id="RU365096"/>
    </source>
</evidence>
<dbReference type="EC" id="3.2.2.31" evidence="4 14"/>
<dbReference type="CDD" id="cd03431">
    <property type="entry name" value="NUDIX_DNA_Glycosylase_C-MutY"/>
    <property type="match status" value="1"/>
</dbReference>
<keyword evidence="13 14" id="KW-0326">Glycosidase</keyword>
<comment type="function">
    <text evidence="2">Adenine glycosylase active on G-A mispairs. MutY also corrects error-prone DNA synthesis past GO lesions which are due to the oxidatively damaged form of guanine: 7,8-dihydro-8-oxoguanine (8-oxo-dGTP).</text>
</comment>
<dbReference type="InterPro" id="IPR000445">
    <property type="entry name" value="HhH_motif"/>
</dbReference>
<evidence type="ECO:0000256" key="3">
    <source>
        <dbReference type="ARBA" id="ARBA00008343"/>
    </source>
</evidence>
<dbReference type="SUPFAM" id="SSF55811">
    <property type="entry name" value="Nudix"/>
    <property type="match status" value="1"/>
</dbReference>
<dbReference type="GO" id="GO:0006284">
    <property type="term" value="P:base-excision repair"/>
    <property type="evidence" value="ECO:0007669"/>
    <property type="project" value="UniProtKB-UniRule"/>
</dbReference>
<evidence type="ECO:0000256" key="5">
    <source>
        <dbReference type="ARBA" id="ARBA00022023"/>
    </source>
</evidence>
<dbReference type="InterPro" id="IPR015797">
    <property type="entry name" value="NUDIX_hydrolase-like_dom_sf"/>
</dbReference>
<dbReference type="InterPro" id="IPR044298">
    <property type="entry name" value="MIG/MutY"/>
</dbReference>
<dbReference type="Gene3D" id="1.10.340.30">
    <property type="entry name" value="Hypothetical protein, domain 2"/>
    <property type="match status" value="1"/>
</dbReference>
<evidence type="ECO:0000313" key="17">
    <source>
        <dbReference type="Proteomes" id="UP000194903"/>
    </source>
</evidence>
<dbReference type="OrthoDB" id="9802365at2"/>
<accession>A0A252F2V6</accession>
<dbReference type="GO" id="GO:0035485">
    <property type="term" value="F:adenine/guanine mispair binding"/>
    <property type="evidence" value="ECO:0007669"/>
    <property type="project" value="TreeGrafter"/>
</dbReference>
<comment type="caution">
    <text evidence="16">The sequence shown here is derived from an EMBL/GenBank/DDBJ whole genome shotgun (WGS) entry which is preliminary data.</text>
</comment>
<dbReference type="InterPro" id="IPR011257">
    <property type="entry name" value="DNA_glycosylase"/>
</dbReference>
<dbReference type="InterPro" id="IPR005760">
    <property type="entry name" value="A/G_AdeGlyc_MutY"/>
</dbReference>
<dbReference type="InterPro" id="IPR029119">
    <property type="entry name" value="MutY_C"/>
</dbReference>
<evidence type="ECO:0000256" key="13">
    <source>
        <dbReference type="ARBA" id="ARBA00023295"/>
    </source>
</evidence>
<evidence type="ECO:0000256" key="10">
    <source>
        <dbReference type="ARBA" id="ARBA00023004"/>
    </source>
</evidence>
<dbReference type="Proteomes" id="UP000194903">
    <property type="component" value="Unassembled WGS sequence"/>
</dbReference>
<dbReference type="NCBIfam" id="TIGR01084">
    <property type="entry name" value="mutY"/>
    <property type="match status" value="1"/>
</dbReference>
<dbReference type="CDD" id="cd00056">
    <property type="entry name" value="ENDO3c"/>
    <property type="match status" value="1"/>
</dbReference>
<evidence type="ECO:0000256" key="4">
    <source>
        <dbReference type="ARBA" id="ARBA00012045"/>
    </source>
</evidence>
<evidence type="ECO:0000256" key="7">
    <source>
        <dbReference type="ARBA" id="ARBA00022723"/>
    </source>
</evidence>
<keyword evidence="8 14" id="KW-0227">DNA damage</keyword>
<evidence type="ECO:0000259" key="15">
    <source>
        <dbReference type="SMART" id="SM00478"/>
    </source>
</evidence>
<dbReference type="Gene3D" id="3.90.79.10">
    <property type="entry name" value="Nucleoside Triphosphate Pyrophosphohydrolase"/>
    <property type="match status" value="1"/>
</dbReference>
<proteinExistence type="inferred from homology"/>
<protein>
    <recommendedName>
        <fullName evidence="5 14">Adenine DNA glycosylase</fullName>
        <ecNumber evidence="4 14">3.2.2.31</ecNumber>
    </recommendedName>
</protein>
<keyword evidence="17" id="KW-1185">Reference proteome</keyword>
<dbReference type="PANTHER" id="PTHR42944:SF1">
    <property type="entry name" value="ADENINE DNA GLYCOSYLASE"/>
    <property type="match status" value="1"/>
</dbReference>
<evidence type="ECO:0000256" key="6">
    <source>
        <dbReference type="ARBA" id="ARBA00022485"/>
    </source>
</evidence>
<comment type="similarity">
    <text evidence="3 14">Belongs to the Nth/MutY family.</text>
</comment>
<keyword evidence="9" id="KW-0378">Hydrolase</keyword>
<name>A0A252F2V6_9FIRM</name>
<keyword evidence="12" id="KW-0234">DNA repair</keyword>
<comment type="cofactor">
    <cofactor evidence="14">
        <name>[4Fe-4S] cluster</name>
        <dbReference type="ChEBI" id="CHEBI:49883"/>
    </cofactor>
    <text evidence="14">Binds 1 [4Fe-4S] cluster.</text>
</comment>
<gene>
    <name evidence="16" type="ORF">CBW42_08785</name>
</gene>
<sequence length="346" mass="38954">MTEKERLNEAVDALCRWYRAGHRDLPWRRTPTPYHVWVSEIMLQQTRVQAVLPYYERFMRALPTVQALAEVPEEQLMKLWEGLGYYSRARNLQKAARVVCTQYGGEMPCTRDELLALPGIGPYTAGAVASIAGGQTCPAVDGNVLRVLSRLFAREWDIRAQAVKRQAERELTAVIPADCPGDCNQALMELGAMVCLPNGAPLCDHCPVAGLCLAHAAGVEQRLPVRAPKKQRPVENRTVVLLWKDGRIALRKRPNRGLLAGLWEFPNFLEGEDAEKQLGVRLMEIRPLKRAKHVFTHLEWHMTGISARTEDGGLFTWVTPEQLEHDIALPSAFCAYRAIALEQFKL</sequence>
<dbReference type="Gene3D" id="1.10.1670.10">
    <property type="entry name" value="Helix-hairpin-Helix base-excision DNA repair enzymes (C-terminal)"/>
    <property type="match status" value="1"/>
</dbReference>
<dbReference type="PANTHER" id="PTHR42944">
    <property type="entry name" value="ADENINE DNA GLYCOSYLASE"/>
    <property type="match status" value="1"/>
</dbReference>
<dbReference type="GO" id="GO:0000701">
    <property type="term" value="F:purine-specific mismatch base pair DNA N-glycosylase activity"/>
    <property type="evidence" value="ECO:0007669"/>
    <property type="project" value="UniProtKB-EC"/>
</dbReference>
<evidence type="ECO:0000256" key="8">
    <source>
        <dbReference type="ARBA" id="ARBA00022763"/>
    </source>
</evidence>
<comment type="catalytic activity">
    <reaction evidence="1 14">
        <text>Hydrolyzes free adenine bases from 7,8-dihydro-8-oxoguanine:adenine mismatched double-stranded DNA, leaving an apurinic site.</text>
        <dbReference type="EC" id="3.2.2.31"/>
    </reaction>
</comment>
<evidence type="ECO:0000313" key="16">
    <source>
        <dbReference type="EMBL" id="OUM20145.1"/>
    </source>
</evidence>
<dbReference type="Pfam" id="PF00633">
    <property type="entry name" value="HHH"/>
    <property type="match status" value="1"/>
</dbReference>
<evidence type="ECO:0000256" key="1">
    <source>
        <dbReference type="ARBA" id="ARBA00000843"/>
    </source>
</evidence>
<dbReference type="InterPro" id="IPR004036">
    <property type="entry name" value="Endonuclease-III-like_CS2"/>
</dbReference>
<dbReference type="RefSeq" id="WP_087020139.1">
    <property type="nucleotide sequence ID" value="NZ_CP178353.1"/>
</dbReference>
<dbReference type="GO" id="GO:0032357">
    <property type="term" value="F:oxidized purine DNA binding"/>
    <property type="evidence" value="ECO:0007669"/>
    <property type="project" value="TreeGrafter"/>
</dbReference>
<dbReference type="InterPro" id="IPR003265">
    <property type="entry name" value="HhH-GPD_domain"/>
</dbReference>
<dbReference type="Pfam" id="PF14815">
    <property type="entry name" value="NUDIX_4"/>
    <property type="match status" value="1"/>
</dbReference>
<feature type="domain" description="HhH-GPD" evidence="15">
    <location>
        <begin position="42"/>
        <end position="193"/>
    </location>
</feature>
<dbReference type="EMBL" id="NHOC01000007">
    <property type="protein sequence ID" value="OUM20145.1"/>
    <property type="molecule type" value="Genomic_DNA"/>
</dbReference>
<dbReference type="InterPro" id="IPR023170">
    <property type="entry name" value="HhH_base_excis_C"/>
</dbReference>
<evidence type="ECO:0000256" key="2">
    <source>
        <dbReference type="ARBA" id="ARBA00002933"/>
    </source>
</evidence>
<dbReference type="GO" id="GO:0034039">
    <property type="term" value="F:8-oxo-7,8-dihydroguanine DNA N-glycosylase activity"/>
    <property type="evidence" value="ECO:0007669"/>
    <property type="project" value="TreeGrafter"/>
</dbReference>
<evidence type="ECO:0000256" key="9">
    <source>
        <dbReference type="ARBA" id="ARBA00022801"/>
    </source>
</evidence>
<dbReference type="SMART" id="SM00478">
    <property type="entry name" value="ENDO3c"/>
    <property type="match status" value="1"/>
</dbReference>
<evidence type="ECO:0000256" key="11">
    <source>
        <dbReference type="ARBA" id="ARBA00023014"/>
    </source>
</evidence>
<dbReference type="GO" id="GO:0051539">
    <property type="term" value="F:4 iron, 4 sulfur cluster binding"/>
    <property type="evidence" value="ECO:0007669"/>
    <property type="project" value="UniProtKB-UniRule"/>
</dbReference>
<organism evidence="16 17">
    <name type="scientific">Butyricicoccus porcorum</name>
    <dbReference type="NCBI Taxonomy" id="1945634"/>
    <lineage>
        <taxon>Bacteria</taxon>
        <taxon>Bacillati</taxon>
        <taxon>Bacillota</taxon>
        <taxon>Clostridia</taxon>
        <taxon>Eubacteriales</taxon>
        <taxon>Butyricicoccaceae</taxon>
        <taxon>Butyricicoccus</taxon>
    </lineage>
</organism>
<evidence type="ECO:0000256" key="12">
    <source>
        <dbReference type="ARBA" id="ARBA00023204"/>
    </source>
</evidence>
<dbReference type="GO" id="GO:0006298">
    <property type="term" value="P:mismatch repair"/>
    <property type="evidence" value="ECO:0007669"/>
    <property type="project" value="TreeGrafter"/>
</dbReference>
<keyword evidence="7" id="KW-0479">Metal-binding</keyword>